<feature type="transmembrane region" description="Helical" evidence="14">
    <location>
        <begin position="1360"/>
        <end position="1381"/>
    </location>
</feature>
<feature type="transmembrane region" description="Helical" evidence="14">
    <location>
        <begin position="1596"/>
        <end position="1614"/>
    </location>
</feature>
<dbReference type="CDD" id="cd04190">
    <property type="entry name" value="Chitin_synth_C"/>
    <property type="match status" value="1"/>
</dbReference>
<feature type="region of interest" description="Disordered" evidence="13">
    <location>
        <begin position="1851"/>
        <end position="1875"/>
    </location>
</feature>
<feature type="compositionally biased region" description="Basic and acidic residues" evidence="13">
    <location>
        <begin position="377"/>
        <end position="388"/>
    </location>
</feature>
<evidence type="ECO:0000256" key="5">
    <source>
        <dbReference type="ARBA" id="ARBA00022679"/>
    </source>
</evidence>
<sequence length="1875" mass="211981">MACSDAVPSNCYTEYTGGNKLAPTGLVGPSSKSYSINQDLTHLPQNNPSLYESFRQDSSSDTDESVYEEINLNILQAQSPIAAEDTFTTLSGAKSLESSRPTQFSIHLSPSAEKQACIGPQEDLAELKVRAQSTGDSDFLPQQKKCPHRLDRIISKSLDLGSLSDNGSNLPENEYGKPLSPDGIIHSRGNNPFRRSNEYHDISAIRYLSTGLRNFNATDNCDSAQHQAPSSSTAASRRQRLPSDSAIDIPPQLLEDPKPTGKQSLDVGPPIKSCLRKRSLPPPPPEALYSLSKDSDCGEQETNGICDSTQHQAPTPSTAASSRQRLPLESAIDIPPQLLEDPKPKRKQSLDAGPLSTDVHCEDEETNSAKKAKKKESKGESDNSKEESGISCDSNSQASSDTASYTDSDYFTTGHTDTIKVKMAQDEEEEDEDLLWRPYDAFGTSAIEFDDEAFFQEILKVVRCCLYGFIILVMLAGAVAGRLSLHLMANNINRDKEMCGESVVHLVICLCVPLLVNWCQALAKLVFTGGKEWPSPKLFALTLFLELLTTFGWCLLVFRVLPSTDFYRGITVTLGIFQIPAFLKAMSVSSMCTPTAVVKTISSFLAMVAQIGCPVYILIAGFGTILFAEDVGPGSPGLLKDLDWELPVALSLVSLTWWQNYVPDQWPFCNFFGSALTRFCQALQETRDSTCFLTTPFKIALVVALGRFLPGVEFSLYGWDVSSGETMSEFYAVHYSLLCIFLGSAILCTYFGSLACKLRMQRAAFAFPLVLSSPVSLAIVYLQCQYELLQEKWNTGAWYCPELSLKELLEPTVVASILWISYCVIASQIWFPKAERMAKTERLFLSPHFSSVFPDFNLTLRRKRDDSGQKYKSNLKGRDNYDEKYEENGADSANTTDKDVPTIYVCATMWHETKLEMTQLLKSLFRLDFSQCASKLAQERYGIRDPDYFKMEMHIMFDDAYTLDKETKTFVPNSFVCQFIKCMDEAARSVLKGFIVIPSPIKVATPYGGQLIWTMPGLNKMVVHLKNKSKVRHRKRWSQVMYMYYLLGLKLLGSGDGSDGADEDNVSQHSNSAALRNRKKPKTERVRRKNLPFRQMLMRMSRSEYDQLVDKCENTFILTLDGDIDFKQQSVRLLLDRMMKNKKVAAVCGRVHPIGSGPVVWYQQFEYALSHWLQKAAEHVFGCVLCCPGCFSLFRASALMDDNVLKRYTVRPTEARHYIQYDQGEDRWLCTLLLQQGYKIDYCACADALTFAPETFTEFFHQRRRWSPSTLAHNMDLLGSWRNTVRINDNINRLFILFQLILILSTILAPSFLVLMTTIAYNTVFGFSMWWSYVLSIIPVAFYTFVCLRRSSDTQIRIGALMAAGYSLVMMVIAVSILISIAQHSFFSPNVVFLMLLISILILTSFLHPQEISCIVPGVIYFLTIPANFILLTVFFLCNLNNVTWGTREIAREITPEELAQIEAQRAKREKSWKLFSISSLRHIVGEIRELIATVRGLKKQQQQQTTTSEKTEPEKPTPKPATDLGNSNTLQTEPDPDQLSWLQMPAMGDGPVVALDEAESEFWTFILQTYLYPIDKNESEQEKITEDLRQLRNNVVFICLMMNFLWTVIALQLQAAQDKLEQIYLAGRYEPMAVFFIAVFAIVVTVQFIGMLIHRWGTFLHFMSNTHVDWFRKAHTEEEFAKFVIQQIEQKQSLEPKIDSDELNSFDETLPRDFEDDASSNYVQFNDLHHEQVQAGSSCSRTNAWMNPNPAEEPLPDFSIRRPSAPGHFPRLEKILDLHLSVRGRRAMRGTNQRRSTHRYSWGNDVSEKSRKEPSWLDVLWPAEGNKDKHQSWGRSARHSTMRKRFVRLTRSHSIEEESNQETGGSRLSSVKVV</sequence>
<feature type="transmembrane region" description="Helical" evidence="14">
    <location>
        <begin position="763"/>
        <end position="782"/>
    </location>
</feature>
<feature type="region of interest" description="Disordered" evidence="13">
    <location>
        <begin position="37"/>
        <end position="62"/>
    </location>
</feature>
<evidence type="ECO:0000256" key="6">
    <source>
        <dbReference type="ARBA" id="ARBA00022692"/>
    </source>
</evidence>
<feature type="region of interest" description="Disordered" evidence="13">
    <location>
        <begin position="219"/>
        <end position="407"/>
    </location>
</feature>
<feature type="transmembrane region" description="Helical" evidence="14">
    <location>
        <begin position="1294"/>
        <end position="1321"/>
    </location>
</feature>
<dbReference type="FunFam" id="3.90.550.10:FF:000139">
    <property type="entry name" value="Chitin synthase 8"/>
    <property type="match status" value="1"/>
</dbReference>
<feature type="transmembrane region" description="Helical" evidence="14">
    <location>
        <begin position="732"/>
        <end position="751"/>
    </location>
</feature>
<feature type="transmembrane region" description="Helical" evidence="14">
    <location>
        <begin position="503"/>
        <end position="526"/>
    </location>
</feature>
<evidence type="ECO:0000256" key="11">
    <source>
        <dbReference type="ARBA" id="ARBA00046329"/>
    </source>
</evidence>
<dbReference type="Pfam" id="PF03142">
    <property type="entry name" value="Chitin_synth_2"/>
    <property type="match status" value="1"/>
</dbReference>
<dbReference type="EMBL" id="BLXT01000430">
    <property type="protein sequence ID" value="GFN76984.1"/>
    <property type="molecule type" value="Genomic_DNA"/>
</dbReference>
<feature type="compositionally biased region" description="Polar residues" evidence="13">
    <location>
        <begin position="37"/>
        <end position="50"/>
    </location>
</feature>
<keyword evidence="4" id="KW-0328">Glycosyltransferase</keyword>
<keyword evidence="6 14" id="KW-0812">Transmembrane</keyword>
<dbReference type="EC" id="2.4.1.16" evidence="2"/>
<keyword evidence="7 14" id="KW-1133">Transmembrane helix</keyword>
<feature type="transmembrane region" description="Helical" evidence="14">
    <location>
        <begin position="1387"/>
        <end position="1407"/>
    </location>
</feature>
<evidence type="ECO:0000256" key="9">
    <source>
        <dbReference type="ARBA" id="ARBA00023136"/>
    </source>
</evidence>
<reference evidence="15 16" key="1">
    <citation type="journal article" date="2021" name="Elife">
        <title>Chloroplast acquisition without the gene transfer in kleptoplastic sea slugs, Plakobranchus ocellatus.</title>
        <authorList>
            <person name="Maeda T."/>
            <person name="Takahashi S."/>
            <person name="Yoshida T."/>
            <person name="Shimamura S."/>
            <person name="Takaki Y."/>
            <person name="Nagai Y."/>
            <person name="Toyoda A."/>
            <person name="Suzuki Y."/>
            <person name="Arimoto A."/>
            <person name="Ishii H."/>
            <person name="Satoh N."/>
            <person name="Nishiyama T."/>
            <person name="Hasebe M."/>
            <person name="Maruyama T."/>
            <person name="Minagawa J."/>
            <person name="Obokata J."/>
            <person name="Shigenobu S."/>
        </authorList>
    </citation>
    <scope>NUCLEOTIDE SEQUENCE [LARGE SCALE GENOMIC DNA]</scope>
</reference>
<proteinExistence type="inferred from homology"/>
<keyword evidence="3" id="KW-1003">Cell membrane</keyword>
<comment type="subcellular location">
    <subcellularLocation>
        <location evidence="1">Cell membrane</location>
        <topology evidence="1">Multi-pass membrane protein</topology>
    </subcellularLocation>
</comment>
<feature type="transmembrane region" description="Helical" evidence="14">
    <location>
        <begin position="1634"/>
        <end position="1654"/>
    </location>
</feature>
<feature type="region of interest" description="Disordered" evidence="13">
    <location>
        <begin position="161"/>
        <end position="191"/>
    </location>
</feature>
<dbReference type="Proteomes" id="UP000735302">
    <property type="component" value="Unassembled WGS sequence"/>
</dbReference>
<evidence type="ECO:0000256" key="7">
    <source>
        <dbReference type="ARBA" id="ARBA00022989"/>
    </source>
</evidence>
<keyword evidence="16" id="KW-1185">Reference proteome</keyword>
<evidence type="ECO:0000256" key="4">
    <source>
        <dbReference type="ARBA" id="ARBA00022676"/>
    </source>
</evidence>
<evidence type="ECO:0000256" key="2">
    <source>
        <dbReference type="ARBA" id="ARBA00012543"/>
    </source>
</evidence>
<feature type="compositionally biased region" description="Polar residues" evidence="13">
    <location>
        <begin position="300"/>
        <end position="324"/>
    </location>
</feature>
<dbReference type="PANTHER" id="PTHR22914">
    <property type="entry name" value="CHITIN SYNTHASE"/>
    <property type="match status" value="1"/>
</dbReference>
<feature type="compositionally biased region" description="Low complexity" evidence="13">
    <location>
        <begin position="161"/>
        <end position="170"/>
    </location>
</feature>
<keyword evidence="9 14" id="KW-0472">Membrane</keyword>
<accession>A0AAV3Y1N3</accession>
<keyword evidence="8" id="KW-0175">Coiled coil</keyword>
<comment type="caution">
    <text evidence="15">The sequence shown here is derived from an EMBL/GenBank/DDBJ whole genome shotgun (WGS) entry which is preliminary data.</text>
</comment>
<feature type="transmembrane region" description="Helical" evidence="14">
    <location>
        <begin position="1419"/>
        <end position="1437"/>
    </location>
</feature>
<keyword evidence="10" id="KW-0325">Glycoprotein</keyword>
<dbReference type="Gene3D" id="3.90.550.10">
    <property type="entry name" value="Spore Coat Polysaccharide Biosynthesis Protein SpsA, Chain A"/>
    <property type="match status" value="1"/>
</dbReference>
<feature type="transmembrane region" description="Helical" evidence="14">
    <location>
        <begin position="604"/>
        <end position="628"/>
    </location>
</feature>
<feature type="transmembrane region" description="Helical" evidence="14">
    <location>
        <begin position="1327"/>
        <end position="1348"/>
    </location>
</feature>
<evidence type="ECO:0000256" key="8">
    <source>
        <dbReference type="ARBA" id="ARBA00023054"/>
    </source>
</evidence>
<dbReference type="InterPro" id="IPR004835">
    <property type="entry name" value="Chitin_synth"/>
</dbReference>
<protein>
    <recommendedName>
        <fullName evidence="2">chitin synthase</fullName>
        <ecNumber evidence="2">2.4.1.16</ecNumber>
    </recommendedName>
</protein>
<evidence type="ECO:0000256" key="13">
    <source>
        <dbReference type="SAM" id="MobiDB-lite"/>
    </source>
</evidence>
<comment type="catalytic activity">
    <reaction evidence="12">
        <text>[(1-&gt;4)-N-acetyl-beta-D-glucosaminyl](n) + UDP-N-acetyl-alpha-D-glucosamine = [(1-&gt;4)-N-acetyl-beta-D-glucosaminyl](n+1) + UDP + H(+)</text>
        <dbReference type="Rhea" id="RHEA:16637"/>
        <dbReference type="Rhea" id="RHEA-COMP:9593"/>
        <dbReference type="Rhea" id="RHEA-COMP:9595"/>
        <dbReference type="ChEBI" id="CHEBI:15378"/>
        <dbReference type="ChEBI" id="CHEBI:17029"/>
        <dbReference type="ChEBI" id="CHEBI:57705"/>
        <dbReference type="ChEBI" id="CHEBI:58223"/>
        <dbReference type="EC" id="2.4.1.16"/>
    </reaction>
</comment>
<feature type="region of interest" description="Disordered" evidence="13">
    <location>
        <begin position="1060"/>
        <end position="1087"/>
    </location>
</feature>
<dbReference type="InterPro" id="IPR029044">
    <property type="entry name" value="Nucleotide-diphossugar_trans"/>
</dbReference>
<name>A0AAV3Y1N3_9GAST</name>
<dbReference type="GO" id="GO:0005886">
    <property type="term" value="C:plasma membrane"/>
    <property type="evidence" value="ECO:0007669"/>
    <property type="project" value="UniProtKB-SubCell"/>
</dbReference>
<gene>
    <name evidence="15" type="ORF">PoB_000349000</name>
</gene>
<evidence type="ECO:0000256" key="3">
    <source>
        <dbReference type="ARBA" id="ARBA00022475"/>
    </source>
</evidence>
<evidence type="ECO:0000256" key="14">
    <source>
        <dbReference type="SAM" id="Phobius"/>
    </source>
</evidence>
<dbReference type="PANTHER" id="PTHR22914:SF42">
    <property type="entry name" value="CHITIN SYNTHASE"/>
    <property type="match status" value="1"/>
</dbReference>
<feature type="region of interest" description="Disordered" evidence="13">
    <location>
        <begin position="1499"/>
        <end position="1538"/>
    </location>
</feature>
<feature type="compositionally biased region" description="Low complexity" evidence="13">
    <location>
        <begin position="398"/>
        <end position="407"/>
    </location>
</feature>
<dbReference type="GO" id="GO:0004100">
    <property type="term" value="F:chitin synthase activity"/>
    <property type="evidence" value="ECO:0007669"/>
    <property type="project" value="UniProtKB-EC"/>
</dbReference>
<keyword evidence="5" id="KW-0808">Transferase</keyword>
<dbReference type="SUPFAM" id="SSF53448">
    <property type="entry name" value="Nucleotide-diphospho-sugar transferases"/>
    <property type="match status" value="1"/>
</dbReference>
<feature type="transmembrane region" description="Helical" evidence="14">
    <location>
        <begin position="566"/>
        <end position="583"/>
    </location>
</feature>
<feature type="compositionally biased region" description="Low complexity" evidence="13">
    <location>
        <begin position="1500"/>
        <end position="1509"/>
    </location>
</feature>
<feature type="compositionally biased region" description="Basic residues" evidence="13">
    <location>
        <begin position="1076"/>
        <end position="1087"/>
    </location>
</feature>
<feature type="region of interest" description="Disordered" evidence="13">
    <location>
        <begin position="1789"/>
        <end position="1809"/>
    </location>
</feature>
<evidence type="ECO:0000313" key="15">
    <source>
        <dbReference type="EMBL" id="GFN76984.1"/>
    </source>
</evidence>
<dbReference type="GO" id="GO:0006031">
    <property type="term" value="P:chitin biosynthetic process"/>
    <property type="evidence" value="ECO:0007669"/>
    <property type="project" value="TreeGrafter"/>
</dbReference>
<feature type="transmembrane region" description="Helical" evidence="14">
    <location>
        <begin position="538"/>
        <end position="560"/>
    </location>
</feature>
<feature type="transmembrane region" description="Helical" evidence="14">
    <location>
        <begin position="464"/>
        <end position="483"/>
    </location>
</feature>
<comment type="similarity">
    <text evidence="11">Belongs to the chitin synthase family. Class IV subfamily.</text>
</comment>
<evidence type="ECO:0000256" key="1">
    <source>
        <dbReference type="ARBA" id="ARBA00004651"/>
    </source>
</evidence>
<evidence type="ECO:0000313" key="16">
    <source>
        <dbReference type="Proteomes" id="UP000735302"/>
    </source>
</evidence>
<feature type="compositionally biased region" description="Polar residues" evidence="13">
    <location>
        <begin position="219"/>
        <end position="236"/>
    </location>
</feature>
<feature type="compositionally biased region" description="Polar residues" evidence="13">
    <location>
        <begin position="1862"/>
        <end position="1875"/>
    </location>
</feature>
<evidence type="ECO:0000256" key="12">
    <source>
        <dbReference type="ARBA" id="ARBA00048014"/>
    </source>
</evidence>
<evidence type="ECO:0000256" key="10">
    <source>
        <dbReference type="ARBA" id="ARBA00023180"/>
    </source>
</evidence>
<organism evidence="15 16">
    <name type="scientific">Plakobranchus ocellatus</name>
    <dbReference type="NCBI Taxonomy" id="259542"/>
    <lineage>
        <taxon>Eukaryota</taxon>
        <taxon>Metazoa</taxon>
        <taxon>Spiralia</taxon>
        <taxon>Lophotrochozoa</taxon>
        <taxon>Mollusca</taxon>
        <taxon>Gastropoda</taxon>
        <taxon>Heterobranchia</taxon>
        <taxon>Euthyneura</taxon>
        <taxon>Panpulmonata</taxon>
        <taxon>Sacoglossa</taxon>
        <taxon>Placobranchoidea</taxon>
        <taxon>Plakobranchidae</taxon>
        <taxon>Plakobranchus</taxon>
    </lineage>
</organism>